<reference evidence="1" key="2">
    <citation type="submission" date="2020-09" db="EMBL/GenBank/DDBJ databases">
        <authorList>
            <person name="Sun Q."/>
            <person name="Zhou Y."/>
        </authorList>
    </citation>
    <scope>NUCLEOTIDE SEQUENCE</scope>
    <source>
        <strain evidence="1">CGMCC 1.15454</strain>
    </source>
</reference>
<dbReference type="AlphaFoldDB" id="A0A9W5TZB8"/>
<reference evidence="1" key="1">
    <citation type="journal article" date="2014" name="Int. J. Syst. Evol. Microbiol.">
        <title>Complete genome sequence of Corynebacterium casei LMG S-19264T (=DSM 44701T), isolated from a smear-ripened cheese.</title>
        <authorList>
            <consortium name="US DOE Joint Genome Institute (JGI-PGF)"/>
            <person name="Walter F."/>
            <person name="Albersmeier A."/>
            <person name="Kalinowski J."/>
            <person name="Ruckert C."/>
        </authorList>
    </citation>
    <scope>NUCLEOTIDE SEQUENCE</scope>
    <source>
        <strain evidence="1">CGMCC 1.15454</strain>
    </source>
</reference>
<comment type="caution">
    <text evidence="1">The sequence shown here is derived from an EMBL/GenBank/DDBJ whole genome shotgun (WGS) entry which is preliminary data.</text>
</comment>
<dbReference type="EMBL" id="BMJD01000027">
    <property type="protein sequence ID" value="GGB50838.1"/>
    <property type="molecule type" value="Genomic_DNA"/>
</dbReference>
<sequence length="226" mass="26069">MLKVTKEYTLNSHYGFKDRLEGYVIVNISIGSQGEVCVLAVDRIPDYVDDMFPQIQTEEERHYKIIIQSQNEIQEISLSNQKWDYHFIQPIEDGNILLASARSYFYNSNKYDLNARIFDAKGNLIRQFLLGDGIQDLYVTQQNIIWTSYFDEGVFGNNGWEVPVGKNGLRAWDEKGATLYKYSNTLAPNIWLSNQQTYQFTMVRGHCLSFDEAFGMVFSHCAVHSG</sequence>
<evidence type="ECO:0000313" key="2">
    <source>
        <dbReference type="Proteomes" id="UP000621492"/>
    </source>
</evidence>
<gene>
    <name evidence="1" type="ORF">GCM10011409_30490</name>
</gene>
<dbReference type="Proteomes" id="UP000621492">
    <property type="component" value="Unassembled WGS sequence"/>
</dbReference>
<organism evidence="1 2">
    <name type="scientific">Lentibacillus populi</name>
    <dbReference type="NCBI Taxonomy" id="1827502"/>
    <lineage>
        <taxon>Bacteria</taxon>
        <taxon>Bacillati</taxon>
        <taxon>Bacillota</taxon>
        <taxon>Bacilli</taxon>
        <taxon>Bacillales</taxon>
        <taxon>Bacillaceae</taxon>
        <taxon>Lentibacillus</taxon>
    </lineage>
</organism>
<accession>A0A9W5TZB8</accession>
<protein>
    <submittedName>
        <fullName evidence="1">Uncharacterized protein</fullName>
    </submittedName>
</protein>
<keyword evidence="2" id="KW-1185">Reference proteome</keyword>
<evidence type="ECO:0000313" key="1">
    <source>
        <dbReference type="EMBL" id="GGB50838.1"/>
    </source>
</evidence>
<proteinExistence type="predicted"/>
<name>A0A9W5TZB8_9BACI</name>